<evidence type="ECO:0000313" key="4">
    <source>
        <dbReference type="Proteomes" id="UP000886883"/>
    </source>
</evidence>
<reference evidence="3" key="1">
    <citation type="journal article" date="2021" name="PeerJ">
        <title>Extensive microbial diversity within the chicken gut microbiome revealed by metagenomics and culture.</title>
        <authorList>
            <person name="Gilroy R."/>
            <person name="Ravi A."/>
            <person name="Getino M."/>
            <person name="Pursley I."/>
            <person name="Horton D.L."/>
            <person name="Alikhan N.F."/>
            <person name="Baker D."/>
            <person name="Gharbi K."/>
            <person name="Hall N."/>
            <person name="Watson M."/>
            <person name="Adriaenssens E.M."/>
            <person name="Foster-Nyarko E."/>
            <person name="Jarju S."/>
            <person name="Secka A."/>
            <person name="Antonio M."/>
            <person name="Oren A."/>
            <person name="Chaudhuri R.R."/>
            <person name="La Ragione R."/>
            <person name="Hildebrand F."/>
            <person name="Pallen M.J."/>
        </authorList>
    </citation>
    <scope>NUCLEOTIDE SEQUENCE</scope>
    <source>
        <strain evidence="3">USAMLcec3-2134</strain>
    </source>
</reference>
<keyword evidence="3" id="KW-0328">Glycosyltransferase</keyword>
<dbReference type="AlphaFoldDB" id="A0A9D2SCW5"/>
<protein>
    <submittedName>
        <fullName evidence="3">Glycosyltransferase</fullName>
        <ecNumber evidence="3">2.4.-.-</ecNumber>
    </submittedName>
</protein>
<evidence type="ECO:0000259" key="2">
    <source>
        <dbReference type="Pfam" id="PF00535"/>
    </source>
</evidence>
<keyword evidence="3" id="KW-0808">Transferase</keyword>
<comment type="similarity">
    <text evidence="1">Belongs to the glycosyltransferase 2 family.</text>
</comment>
<dbReference type="GO" id="GO:0016757">
    <property type="term" value="F:glycosyltransferase activity"/>
    <property type="evidence" value="ECO:0007669"/>
    <property type="project" value="UniProtKB-KW"/>
</dbReference>
<dbReference type="PANTHER" id="PTHR43685:SF11">
    <property type="entry name" value="GLYCOSYLTRANSFERASE TAGX-RELATED"/>
    <property type="match status" value="1"/>
</dbReference>
<dbReference type="Gene3D" id="3.90.550.10">
    <property type="entry name" value="Spore Coat Polysaccharide Biosynthesis Protein SpsA, Chain A"/>
    <property type="match status" value="1"/>
</dbReference>
<sequence>MERISFSIVVVCLNPGQRLLSTVESVLRQDYPDFEILIKDGGSRDGSLSTVPEDPRIRLIQKPDRGIYDAMNQALEEARGRYVQFLNCGDVFHDGTVLGRIAKAIGEQEMRAGGRPLIVYGNQYNLKQKCAVESAHNIDDFTCYRNVPCHQVCFYDAALFSKRGYLTRYRVRADYEHFLFCVYEMGAFAVHTDVLVADYEGGGFSETRENKEVSKREHKEIVRRYLGAKKALLYGLAMLLTLAPLRTRLAENEKWAAAYNKVKTGIYRLGKGASERR</sequence>
<reference evidence="3" key="2">
    <citation type="submission" date="2021-04" db="EMBL/GenBank/DDBJ databases">
        <authorList>
            <person name="Gilroy R."/>
        </authorList>
    </citation>
    <scope>NUCLEOTIDE SEQUENCE</scope>
    <source>
        <strain evidence="3">USAMLcec3-2134</strain>
    </source>
</reference>
<dbReference type="EMBL" id="DWXE01000028">
    <property type="protein sequence ID" value="HJB91385.1"/>
    <property type="molecule type" value="Genomic_DNA"/>
</dbReference>
<evidence type="ECO:0000313" key="3">
    <source>
        <dbReference type="EMBL" id="HJB91385.1"/>
    </source>
</evidence>
<accession>A0A9D2SCW5</accession>
<dbReference type="InterPro" id="IPR050834">
    <property type="entry name" value="Glycosyltransf_2"/>
</dbReference>
<dbReference type="SUPFAM" id="SSF53448">
    <property type="entry name" value="Nucleotide-diphospho-sugar transferases"/>
    <property type="match status" value="1"/>
</dbReference>
<dbReference type="EC" id="2.4.-.-" evidence="3"/>
<dbReference type="Pfam" id="PF00535">
    <property type="entry name" value="Glycos_transf_2"/>
    <property type="match status" value="1"/>
</dbReference>
<dbReference type="Proteomes" id="UP000886883">
    <property type="component" value="Unassembled WGS sequence"/>
</dbReference>
<dbReference type="InterPro" id="IPR029044">
    <property type="entry name" value="Nucleotide-diphossugar_trans"/>
</dbReference>
<feature type="domain" description="Glycosyltransferase 2-like" evidence="2">
    <location>
        <begin position="7"/>
        <end position="118"/>
    </location>
</feature>
<proteinExistence type="inferred from homology"/>
<gene>
    <name evidence="3" type="ORF">H9763_07950</name>
</gene>
<evidence type="ECO:0000256" key="1">
    <source>
        <dbReference type="ARBA" id="ARBA00006739"/>
    </source>
</evidence>
<name>A0A9D2SCW5_9FIRM</name>
<dbReference type="PANTHER" id="PTHR43685">
    <property type="entry name" value="GLYCOSYLTRANSFERASE"/>
    <property type="match status" value="1"/>
</dbReference>
<comment type="caution">
    <text evidence="3">The sequence shown here is derived from an EMBL/GenBank/DDBJ whole genome shotgun (WGS) entry which is preliminary data.</text>
</comment>
<organism evidence="3 4">
    <name type="scientific">Candidatus Eisenbergiella merdigallinarum</name>
    <dbReference type="NCBI Taxonomy" id="2838552"/>
    <lineage>
        <taxon>Bacteria</taxon>
        <taxon>Bacillati</taxon>
        <taxon>Bacillota</taxon>
        <taxon>Clostridia</taxon>
        <taxon>Lachnospirales</taxon>
        <taxon>Lachnospiraceae</taxon>
        <taxon>Eisenbergiella</taxon>
    </lineage>
</organism>
<dbReference type="InterPro" id="IPR001173">
    <property type="entry name" value="Glyco_trans_2-like"/>
</dbReference>